<protein>
    <submittedName>
        <fullName evidence="1">Uncharacterized protein</fullName>
    </submittedName>
</protein>
<reference evidence="1" key="1">
    <citation type="journal article" date="2022" name="bioRxiv">
        <title>Sequencing and chromosome-scale assembly of the giantPleurodeles waltlgenome.</title>
        <authorList>
            <person name="Brown T."/>
            <person name="Elewa A."/>
            <person name="Iarovenko S."/>
            <person name="Subramanian E."/>
            <person name="Araus A.J."/>
            <person name="Petzold A."/>
            <person name="Susuki M."/>
            <person name="Suzuki K.-i.T."/>
            <person name="Hayashi T."/>
            <person name="Toyoda A."/>
            <person name="Oliveira C."/>
            <person name="Osipova E."/>
            <person name="Leigh N.D."/>
            <person name="Simon A."/>
            <person name="Yun M.H."/>
        </authorList>
    </citation>
    <scope>NUCLEOTIDE SEQUENCE</scope>
    <source>
        <strain evidence="1">20211129_DDA</strain>
        <tissue evidence="1">Liver</tissue>
    </source>
</reference>
<evidence type="ECO:0000313" key="2">
    <source>
        <dbReference type="Proteomes" id="UP001066276"/>
    </source>
</evidence>
<dbReference type="AlphaFoldDB" id="A0AAV7QE75"/>
<proteinExistence type="predicted"/>
<name>A0AAV7QE75_PLEWA</name>
<organism evidence="1 2">
    <name type="scientific">Pleurodeles waltl</name>
    <name type="common">Iberian ribbed newt</name>
    <dbReference type="NCBI Taxonomy" id="8319"/>
    <lineage>
        <taxon>Eukaryota</taxon>
        <taxon>Metazoa</taxon>
        <taxon>Chordata</taxon>
        <taxon>Craniata</taxon>
        <taxon>Vertebrata</taxon>
        <taxon>Euteleostomi</taxon>
        <taxon>Amphibia</taxon>
        <taxon>Batrachia</taxon>
        <taxon>Caudata</taxon>
        <taxon>Salamandroidea</taxon>
        <taxon>Salamandridae</taxon>
        <taxon>Pleurodelinae</taxon>
        <taxon>Pleurodeles</taxon>
    </lineage>
</organism>
<evidence type="ECO:0000313" key="1">
    <source>
        <dbReference type="EMBL" id="KAJ1136788.1"/>
    </source>
</evidence>
<dbReference type="EMBL" id="JANPWB010000010">
    <property type="protein sequence ID" value="KAJ1136788.1"/>
    <property type="molecule type" value="Genomic_DNA"/>
</dbReference>
<dbReference type="Proteomes" id="UP001066276">
    <property type="component" value="Chromosome 6"/>
</dbReference>
<sequence>MARADNCKDGEATYCRVGTGSDRPVVGGGGETECPEMRYGGDELGPLDYTAEVGVPLERFVVLGWRPPLHLRGSKRDVKIVVGEQPIAAKTPGR</sequence>
<gene>
    <name evidence="1" type="ORF">NDU88_003202</name>
</gene>
<keyword evidence="2" id="KW-1185">Reference proteome</keyword>
<accession>A0AAV7QE75</accession>
<comment type="caution">
    <text evidence="1">The sequence shown here is derived from an EMBL/GenBank/DDBJ whole genome shotgun (WGS) entry which is preliminary data.</text>
</comment>